<keyword evidence="1" id="KW-1133">Transmembrane helix</keyword>
<protein>
    <recommendedName>
        <fullName evidence="4">YtkA-like domain-containing protein</fullName>
    </recommendedName>
</protein>
<dbReference type="PATRIC" id="fig|1195763.3.peg.1514"/>
<gene>
    <name evidence="2" type="ORF">ABT56_07085</name>
</gene>
<sequence>MAAEKLTRGRLIQIIFLMAVLMTAFVWRTVTYENSESVAITAINCEIGPKGCTTQDSTHINVTLSPTPAQADTPLVLHVGNTDVKPSAVIEGKSMYMGQIPVVFERIESGWKGTFSVPACTHDVMKWVVKITQGEKVINANFEVNK</sequence>
<accession>A0A0J1H6F1</accession>
<dbReference type="OrthoDB" id="5917376at2"/>
<reference evidence="2 3" key="1">
    <citation type="submission" date="2015-05" db="EMBL/GenBank/DDBJ databases">
        <title>Photobacterium galathea sp. nov.</title>
        <authorList>
            <person name="Machado H."/>
            <person name="Gram L."/>
        </authorList>
    </citation>
    <scope>NUCLEOTIDE SEQUENCE [LARGE SCALE GENOMIC DNA]</scope>
    <source>
        <strain evidence="2 3">CGMCC 1.12159</strain>
    </source>
</reference>
<comment type="caution">
    <text evidence="2">The sequence shown here is derived from an EMBL/GenBank/DDBJ whole genome shotgun (WGS) entry which is preliminary data.</text>
</comment>
<evidence type="ECO:0000256" key="1">
    <source>
        <dbReference type="SAM" id="Phobius"/>
    </source>
</evidence>
<keyword evidence="3" id="KW-1185">Reference proteome</keyword>
<organism evidence="2 3">
    <name type="scientific">Photobacterium aquae</name>
    <dbReference type="NCBI Taxonomy" id="1195763"/>
    <lineage>
        <taxon>Bacteria</taxon>
        <taxon>Pseudomonadati</taxon>
        <taxon>Pseudomonadota</taxon>
        <taxon>Gammaproteobacteria</taxon>
        <taxon>Vibrionales</taxon>
        <taxon>Vibrionaceae</taxon>
        <taxon>Photobacterium</taxon>
    </lineage>
</organism>
<dbReference type="EMBL" id="LDOT01000006">
    <property type="protein sequence ID" value="KLV07286.1"/>
    <property type="molecule type" value="Genomic_DNA"/>
</dbReference>
<dbReference type="STRING" id="1195763.ABT56_07085"/>
<proteinExistence type="predicted"/>
<name>A0A0J1H6F1_9GAMM</name>
<keyword evidence="1" id="KW-0472">Membrane</keyword>
<dbReference type="AlphaFoldDB" id="A0A0J1H6F1"/>
<evidence type="ECO:0008006" key="4">
    <source>
        <dbReference type="Google" id="ProtNLM"/>
    </source>
</evidence>
<evidence type="ECO:0000313" key="2">
    <source>
        <dbReference type="EMBL" id="KLV07286.1"/>
    </source>
</evidence>
<dbReference type="RefSeq" id="WP_047878138.1">
    <property type="nucleotide sequence ID" value="NZ_LDOT01000006.1"/>
</dbReference>
<evidence type="ECO:0000313" key="3">
    <source>
        <dbReference type="Proteomes" id="UP000036097"/>
    </source>
</evidence>
<dbReference type="Proteomes" id="UP000036097">
    <property type="component" value="Unassembled WGS sequence"/>
</dbReference>
<keyword evidence="1" id="KW-0812">Transmembrane</keyword>
<feature type="transmembrane region" description="Helical" evidence="1">
    <location>
        <begin position="12"/>
        <end position="30"/>
    </location>
</feature>